<dbReference type="RefSeq" id="WP_074734751.1">
    <property type="nucleotide sequence ID" value="NZ_FNNP01000001.1"/>
</dbReference>
<organism evidence="7 8">
    <name type="scientific">Ruegeria halocynthiae</name>
    <dbReference type="NCBI Taxonomy" id="985054"/>
    <lineage>
        <taxon>Bacteria</taxon>
        <taxon>Pseudomonadati</taxon>
        <taxon>Pseudomonadota</taxon>
        <taxon>Alphaproteobacteria</taxon>
        <taxon>Rhodobacterales</taxon>
        <taxon>Roseobacteraceae</taxon>
        <taxon>Ruegeria</taxon>
    </lineage>
</organism>
<gene>
    <name evidence="7" type="ORF">SAMN05444358_101875</name>
</gene>
<dbReference type="InterPro" id="IPR018660">
    <property type="entry name" value="MliC"/>
</dbReference>
<dbReference type="OrthoDB" id="7707805at2"/>
<keyword evidence="1 5" id="KW-0732">Signal</keyword>
<feature type="domain" description="C-type lysozyme inhibitor" evidence="6">
    <location>
        <begin position="31"/>
        <end position="102"/>
    </location>
</feature>
<evidence type="ECO:0000256" key="5">
    <source>
        <dbReference type="SAM" id="SignalP"/>
    </source>
</evidence>
<dbReference type="Pfam" id="PF09864">
    <property type="entry name" value="MliC"/>
    <property type="match status" value="1"/>
</dbReference>
<feature type="chain" id="PRO_5010238169" evidence="5">
    <location>
        <begin position="23"/>
        <end position="116"/>
    </location>
</feature>
<dbReference type="Proteomes" id="UP000183400">
    <property type="component" value="Unassembled WGS sequence"/>
</dbReference>
<dbReference type="AlphaFoldDB" id="A0A1H2TPP2"/>
<dbReference type="STRING" id="985054.SAMN05444358_101875"/>
<evidence type="ECO:0000256" key="1">
    <source>
        <dbReference type="ARBA" id="ARBA00022729"/>
    </source>
</evidence>
<reference evidence="8" key="1">
    <citation type="submission" date="2016-10" db="EMBL/GenBank/DDBJ databases">
        <authorList>
            <person name="Varghese N."/>
            <person name="Submissions S."/>
        </authorList>
    </citation>
    <scope>NUCLEOTIDE SEQUENCE [LARGE SCALE GENOMIC DNA]</scope>
    <source>
        <strain evidence="8">DSM 27839</strain>
    </source>
</reference>
<protein>
    <submittedName>
        <fullName evidence="7">Membrane-bound inhibitor of C-type lysozyme</fullName>
    </submittedName>
</protein>
<keyword evidence="2" id="KW-0472">Membrane</keyword>
<feature type="signal peptide" evidence="5">
    <location>
        <begin position="1"/>
        <end position="22"/>
    </location>
</feature>
<dbReference type="Gene3D" id="2.40.128.200">
    <property type="match status" value="1"/>
</dbReference>
<evidence type="ECO:0000313" key="7">
    <source>
        <dbReference type="EMBL" id="SDW45747.1"/>
    </source>
</evidence>
<keyword evidence="8" id="KW-1185">Reference proteome</keyword>
<evidence type="ECO:0000313" key="8">
    <source>
        <dbReference type="Proteomes" id="UP000183400"/>
    </source>
</evidence>
<evidence type="ECO:0000259" key="6">
    <source>
        <dbReference type="Pfam" id="PF09864"/>
    </source>
</evidence>
<evidence type="ECO:0000256" key="2">
    <source>
        <dbReference type="ARBA" id="ARBA00023136"/>
    </source>
</evidence>
<dbReference type="EMBL" id="FNNP01000001">
    <property type="protein sequence ID" value="SDW45747.1"/>
    <property type="molecule type" value="Genomic_DNA"/>
</dbReference>
<sequence>MVHIRQAIFAAAVCMLGTGASADIDILSVTFNCENNTQVPVSYFNASDGQGAAAMLLEDQLIPMKQVQSGSGIRYESVGGAGTYTLRSKGWEATISHQADGDTAPERVLFRDCTSR</sequence>
<dbReference type="InterPro" id="IPR036328">
    <property type="entry name" value="MliC_sf"/>
</dbReference>
<dbReference type="SUPFAM" id="SSF141488">
    <property type="entry name" value="YdhA-like"/>
    <property type="match status" value="1"/>
</dbReference>
<keyword evidence="3" id="KW-0564">Palmitate</keyword>
<name>A0A1H2TPP2_9RHOB</name>
<proteinExistence type="predicted"/>
<evidence type="ECO:0000256" key="4">
    <source>
        <dbReference type="ARBA" id="ARBA00023288"/>
    </source>
</evidence>
<accession>A0A1H2TPP2</accession>
<keyword evidence="4" id="KW-0449">Lipoprotein</keyword>
<evidence type="ECO:0000256" key="3">
    <source>
        <dbReference type="ARBA" id="ARBA00023139"/>
    </source>
</evidence>